<dbReference type="AlphaFoldDB" id="A0AAN8P1K1"/>
<feature type="coiled-coil region" evidence="1">
    <location>
        <begin position="74"/>
        <end position="105"/>
    </location>
</feature>
<keyword evidence="1" id="KW-0175">Coiled coil</keyword>
<proteinExistence type="predicted"/>
<evidence type="ECO:0000256" key="1">
    <source>
        <dbReference type="SAM" id="Coils"/>
    </source>
</evidence>
<feature type="region of interest" description="Disordered" evidence="2">
    <location>
        <begin position="20"/>
        <end position="59"/>
    </location>
</feature>
<feature type="region of interest" description="Disordered" evidence="2">
    <location>
        <begin position="118"/>
        <end position="195"/>
    </location>
</feature>
<evidence type="ECO:0000256" key="2">
    <source>
        <dbReference type="SAM" id="MobiDB-lite"/>
    </source>
</evidence>
<organism evidence="3 4">
    <name type="scientific">Polyplax serrata</name>
    <name type="common">Common mouse louse</name>
    <dbReference type="NCBI Taxonomy" id="468196"/>
    <lineage>
        <taxon>Eukaryota</taxon>
        <taxon>Metazoa</taxon>
        <taxon>Ecdysozoa</taxon>
        <taxon>Arthropoda</taxon>
        <taxon>Hexapoda</taxon>
        <taxon>Insecta</taxon>
        <taxon>Pterygota</taxon>
        <taxon>Neoptera</taxon>
        <taxon>Paraneoptera</taxon>
        <taxon>Psocodea</taxon>
        <taxon>Troctomorpha</taxon>
        <taxon>Phthiraptera</taxon>
        <taxon>Anoplura</taxon>
        <taxon>Polyplacidae</taxon>
        <taxon>Polyplax</taxon>
    </lineage>
</organism>
<evidence type="ECO:0000313" key="4">
    <source>
        <dbReference type="Proteomes" id="UP001372834"/>
    </source>
</evidence>
<feature type="compositionally biased region" description="Polar residues" evidence="2">
    <location>
        <begin position="24"/>
        <end position="35"/>
    </location>
</feature>
<dbReference type="EMBL" id="JAWJWE010000043">
    <property type="protein sequence ID" value="KAK6617737.1"/>
    <property type="molecule type" value="Genomic_DNA"/>
</dbReference>
<dbReference type="Proteomes" id="UP001372834">
    <property type="component" value="Unassembled WGS sequence"/>
</dbReference>
<name>A0AAN8P1K1_POLSC</name>
<accession>A0AAN8P1K1</accession>
<sequence>MAYQCSRYFGCIPAHSMHVKGEGQNESDNGSNASDSGKDRSGLSHHISQLTPSKPRGKRRFNSLMSHRYQRGQINELNGEAKHLETKLNDTIKEVEVKKENVKTERLSPMTTSTIMTTATGTTTTASTTLTTGTGNTHADTNSNSSRSGTPSSSYPGTPPGGLTDSQEQGSSPSSASTHGTQGSHLKQMEQMMMSRNYSDFMRSLAAKYNNANPNE</sequence>
<evidence type="ECO:0000313" key="3">
    <source>
        <dbReference type="EMBL" id="KAK6617737.1"/>
    </source>
</evidence>
<feature type="compositionally biased region" description="Low complexity" evidence="2">
    <location>
        <begin position="118"/>
        <end position="177"/>
    </location>
</feature>
<protein>
    <submittedName>
        <fullName evidence="3">Uncharacterized protein</fullName>
    </submittedName>
</protein>
<comment type="caution">
    <text evidence="3">The sequence shown here is derived from an EMBL/GenBank/DDBJ whole genome shotgun (WGS) entry which is preliminary data.</text>
</comment>
<gene>
    <name evidence="3" type="ORF">RUM43_013965</name>
</gene>
<reference evidence="3 4" key="1">
    <citation type="submission" date="2023-10" db="EMBL/GenBank/DDBJ databases">
        <title>Genomes of two closely related lineages of the louse Polyplax serrata with different host specificities.</title>
        <authorList>
            <person name="Martinu J."/>
            <person name="Tarabai H."/>
            <person name="Stefka J."/>
            <person name="Hypsa V."/>
        </authorList>
    </citation>
    <scope>NUCLEOTIDE SEQUENCE [LARGE SCALE GENOMIC DNA]</scope>
    <source>
        <strain evidence="3">HR10_N</strain>
    </source>
</reference>